<dbReference type="Gene3D" id="1.10.10.10">
    <property type="entry name" value="Winged helix-like DNA-binding domain superfamily/Winged helix DNA-binding domain"/>
    <property type="match status" value="1"/>
</dbReference>
<dbReference type="AlphaFoldDB" id="A0A1I6UTG2"/>
<dbReference type="Pfam" id="PF03704">
    <property type="entry name" value="BTAD"/>
    <property type="match status" value="1"/>
</dbReference>
<feature type="transmembrane region" description="Helical" evidence="2">
    <location>
        <begin position="118"/>
        <end position="138"/>
    </location>
</feature>
<dbReference type="PANTHER" id="PTHR34700">
    <property type="entry name" value="POTASSIUM BINDING PROTEIN KBP"/>
    <property type="match status" value="1"/>
</dbReference>
<protein>
    <submittedName>
        <fullName evidence="4">DNA-binding transcriptional activator of the SARP family</fullName>
    </submittedName>
</protein>
<dbReference type="InterPro" id="IPR005158">
    <property type="entry name" value="BTAD"/>
</dbReference>
<evidence type="ECO:0000256" key="1">
    <source>
        <dbReference type="ARBA" id="ARBA00023012"/>
    </source>
</evidence>
<dbReference type="RefSeq" id="WP_093843731.1">
    <property type="nucleotide sequence ID" value="NZ_FPAB01000006.1"/>
</dbReference>
<dbReference type="InterPro" id="IPR036779">
    <property type="entry name" value="LysM_dom_sf"/>
</dbReference>
<keyword evidence="2" id="KW-1133">Transmembrane helix</keyword>
<dbReference type="InterPro" id="IPR052196">
    <property type="entry name" value="Bact_Kbp"/>
</dbReference>
<dbReference type="CDD" id="cd00118">
    <property type="entry name" value="LysM"/>
    <property type="match status" value="1"/>
</dbReference>
<proteinExistence type="predicted"/>
<dbReference type="InterPro" id="IPR011990">
    <property type="entry name" value="TPR-like_helical_dom_sf"/>
</dbReference>
<dbReference type="Gene3D" id="1.25.40.10">
    <property type="entry name" value="Tetratricopeptide repeat domain"/>
    <property type="match status" value="1"/>
</dbReference>
<dbReference type="Gene3D" id="3.10.350.10">
    <property type="entry name" value="LysM domain"/>
    <property type="match status" value="1"/>
</dbReference>
<evidence type="ECO:0000313" key="5">
    <source>
        <dbReference type="Proteomes" id="UP000198873"/>
    </source>
</evidence>
<evidence type="ECO:0000259" key="3">
    <source>
        <dbReference type="Pfam" id="PF03704"/>
    </source>
</evidence>
<feature type="transmembrane region" description="Helical" evidence="2">
    <location>
        <begin position="73"/>
        <end position="97"/>
    </location>
</feature>
<keyword evidence="2" id="KW-0472">Membrane</keyword>
<dbReference type="GO" id="GO:0000160">
    <property type="term" value="P:phosphorelay signal transduction system"/>
    <property type="evidence" value="ECO:0007669"/>
    <property type="project" value="UniProtKB-KW"/>
</dbReference>
<feature type="transmembrane region" description="Helical" evidence="2">
    <location>
        <begin position="30"/>
        <end position="53"/>
    </location>
</feature>
<sequence>MARTTPTGGGNRTPVPVKVGRSFGDIMKALFAFVALAALVVGVPFSLAVLIGWPLPRTMPSLDTLQNEISTTVFLKVLALCVWIAWAQFTACVLVEVKAALSGVGIPARVPGAGPSQLLARQLVGMLLLVTASAASFVPGISGIGGAFDGGGSSQVVAEAERTPGGEAEHAYESDGVNRADPTMALPNEAPEADEAAEAPTKYYRIQPPEGRHHDTLWGIAERHLDDGLRYKEIYQLNKDRVQPDGSKLTEASLIRPGWILEMPADAHGGELVEMPHDVEELSQEEVEEFQDYQRTGDTEWADPDDSGVDRADLRVPELGLVPEEPGGGHSLPAFDTTPIQEAQEAGDEAGFGLPEALLGAPLLAAGLLMALGRTRRNALWASAAGTLAGRGVGDDLAPTTPAAHDIRDALLVGAAPEAVGFLDRALRRLSAALDAEGKVLPPVYAAWLTEHELHLQLAAPAGRPPAPWEPGQSDTYWTVRRDRLPAAAAAGEAPDAEAPYPGLVSLGVRDDMRLLLNLEAVPGIVSVTGARADREAVLASIAAELATSGWADRMTVSLVGFGGELTALAPTRVRYLDDVAGLLEVMETETNLRRGALRHTGQESILTGRTGPARQQQWAPHLVLIGAVPTAEQADRLAALAAVSAQLGIGYLVTSDRPDLPGIAWEFEISDAGVLTEPEMGLELSAQLLPAAQRAAVVELFAELTREPSGGAAGVPGPAFTVDLSQRGKPDVYAQVMGGYEISGLDAPGAERAEQLREALALLLLHREGVHPRVLGSALWPRGVPDDVRDALIERLRDWLGADAAGAPRLLVAEDGRLSLSAGVVSDWDVLRTLHHRAVSVGGGSAAERKRQLTDALSLARGPLLAGVREGGRFGWLEHEIVDAQYPLLVSEIALKLSAEQLASGGSEQAYVAIRSALAASPTDERLWNELLRSAKATGKAEWLRGAADWLIAHHAHLYGPAQALPAQTEALLDELLPGWRSTVGAAG</sequence>
<dbReference type="EMBL" id="FPAB01000006">
    <property type="protein sequence ID" value="SFT04735.1"/>
    <property type="molecule type" value="Genomic_DNA"/>
</dbReference>
<dbReference type="PANTHER" id="PTHR34700:SF4">
    <property type="entry name" value="PHAGE-LIKE ELEMENT PBSX PROTEIN XKDP"/>
    <property type="match status" value="1"/>
</dbReference>
<accession>A0A1I6UTG2</accession>
<gene>
    <name evidence="4" type="ORF">SAMN05444716_106175</name>
</gene>
<dbReference type="InterPro" id="IPR036388">
    <property type="entry name" value="WH-like_DNA-bd_sf"/>
</dbReference>
<keyword evidence="4" id="KW-0238">DNA-binding</keyword>
<evidence type="ECO:0000313" key="4">
    <source>
        <dbReference type="EMBL" id="SFT04735.1"/>
    </source>
</evidence>
<keyword evidence="2" id="KW-0812">Transmembrane</keyword>
<dbReference type="STRING" id="1176198.SAMN05444716_106175"/>
<organism evidence="4 5">
    <name type="scientific">Streptomyces harbinensis</name>
    <dbReference type="NCBI Taxonomy" id="1176198"/>
    <lineage>
        <taxon>Bacteria</taxon>
        <taxon>Bacillati</taxon>
        <taxon>Actinomycetota</taxon>
        <taxon>Actinomycetes</taxon>
        <taxon>Kitasatosporales</taxon>
        <taxon>Streptomycetaceae</taxon>
        <taxon>Streptomyces</taxon>
    </lineage>
</organism>
<name>A0A1I6UTG2_9ACTN</name>
<dbReference type="InterPro" id="IPR018392">
    <property type="entry name" value="LysM"/>
</dbReference>
<feature type="domain" description="Bacterial transcriptional activator" evidence="3">
    <location>
        <begin position="844"/>
        <end position="941"/>
    </location>
</feature>
<evidence type="ECO:0000256" key="2">
    <source>
        <dbReference type="SAM" id="Phobius"/>
    </source>
</evidence>
<dbReference type="GO" id="GO:0003677">
    <property type="term" value="F:DNA binding"/>
    <property type="evidence" value="ECO:0007669"/>
    <property type="project" value="UniProtKB-KW"/>
</dbReference>
<reference evidence="5" key="1">
    <citation type="submission" date="2016-10" db="EMBL/GenBank/DDBJ databases">
        <authorList>
            <person name="Varghese N."/>
            <person name="Submissions S."/>
        </authorList>
    </citation>
    <scope>NUCLEOTIDE SEQUENCE [LARGE SCALE GENOMIC DNA]</scope>
    <source>
        <strain evidence="5">CGMCC 4.7047</strain>
    </source>
</reference>
<keyword evidence="1" id="KW-0902">Two-component regulatory system</keyword>
<keyword evidence="5" id="KW-1185">Reference proteome</keyword>
<dbReference type="Proteomes" id="UP000198873">
    <property type="component" value="Unassembled WGS sequence"/>
</dbReference>